<feature type="compositionally biased region" description="Polar residues" evidence="1">
    <location>
        <begin position="31"/>
        <end position="48"/>
    </location>
</feature>
<dbReference type="PANTHER" id="PTHR11538:SF26">
    <property type="entry name" value="FERREDOXIN-FOLD ANTICODON-BINDING DOMAIN-CONTAINING PROTEIN 1"/>
    <property type="match status" value="1"/>
</dbReference>
<feature type="region of interest" description="Disordered" evidence="1">
    <location>
        <begin position="267"/>
        <end position="309"/>
    </location>
</feature>
<dbReference type="AlphaFoldDB" id="A0A229XXU7"/>
<organism evidence="3 4">
    <name type="scientific">Aspergillus fumigatus</name>
    <name type="common">Neosartorya fumigata</name>
    <dbReference type="NCBI Taxonomy" id="746128"/>
    <lineage>
        <taxon>Eukaryota</taxon>
        <taxon>Fungi</taxon>
        <taxon>Dikarya</taxon>
        <taxon>Ascomycota</taxon>
        <taxon>Pezizomycotina</taxon>
        <taxon>Eurotiomycetes</taxon>
        <taxon>Eurotiomycetidae</taxon>
        <taxon>Eurotiales</taxon>
        <taxon>Aspergillaceae</taxon>
        <taxon>Aspergillus</taxon>
        <taxon>Aspergillus subgen. Fumigati</taxon>
    </lineage>
</organism>
<reference evidence="3" key="1">
    <citation type="submission" date="2021-08" db="EMBL/GenBank/DDBJ databases">
        <title>Global Aspergillus fumigatus from environmental and clinical sources.</title>
        <authorList>
            <person name="Barber A."/>
            <person name="Sae-Ong T."/>
        </authorList>
    </citation>
    <scope>NUCLEOTIDE SEQUENCE</scope>
    <source>
        <strain evidence="3">NRZ-2016-071</strain>
    </source>
</reference>
<gene>
    <name evidence="3" type="ORF">KXV57_009647</name>
</gene>
<protein>
    <recommendedName>
        <fullName evidence="2">25S rRNA (uridine-N(3))-methyltransferase BMT5-like domain-containing protein</fullName>
    </recommendedName>
</protein>
<feature type="domain" description="25S rRNA (uridine-N(3))-methyltransferase BMT5-like" evidence="2">
    <location>
        <begin position="146"/>
        <end position="358"/>
    </location>
</feature>
<evidence type="ECO:0000313" key="3">
    <source>
        <dbReference type="EMBL" id="KAH1898373.1"/>
    </source>
</evidence>
<dbReference type="GO" id="GO:0005737">
    <property type="term" value="C:cytoplasm"/>
    <property type="evidence" value="ECO:0007669"/>
    <property type="project" value="TreeGrafter"/>
</dbReference>
<feature type="compositionally biased region" description="Basic and acidic residues" evidence="1">
    <location>
        <begin position="135"/>
        <end position="166"/>
    </location>
</feature>
<dbReference type="Proteomes" id="UP000813423">
    <property type="component" value="Unassembled WGS sequence"/>
</dbReference>
<evidence type="ECO:0000259" key="2">
    <source>
        <dbReference type="Pfam" id="PF10354"/>
    </source>
</evidence>
<comment type="caution">
    <text evidence="3">The sequence shown here is derived from an EMBL/GenBank/DDBJ whole genome shotgun (WGS) entry which is preliminary data.</text>
</comment>
<feature type="region of interest" description="Disordered" evidence="1">
    <location>
        <begin position="387"/>
        <end position="424"/>
    </location>
</feature>
<dbReference type="OMA" id="YPGYKHA"/>
<feature type="region of interest" description="Disordered" evidence="1">
    <location>
        <begin position="131"/>
        <end position="166"/>
    </location>
</feature>
<dbReference type="Pfam" id="PF10354">
    <property type="entry name" value="BMT5-like"/>
    <property type="match status" value="2"/>
</dbReference>
<evidence type="ECO:0000313" key="4">
    <source>
        <dbReference type="Proteomes" id="UP000813423"/>
    </source>
</evidence>
<dbReference type="EMBL" id="JAIBSC010000096">
    <property type="protein sequence ID" value="KAH1898373.1"/>
    <property type="molecule type" value="Genomic_DNA"/>
</dbReference>
<feature type="region of interest" description="Disordered" evidence="1">
    <location>
        <begin position="183"/>
        <end position="206"/>
    </location>
</feature>
<feature type="domain" description="25S rRNA (uridine-N(3))-methyltransferase BMT5-like" evidence="2">
    <location>
        <begin position="79"/>
        <end position="126"/>
    </location>
</feature>
<proteinExistence type="predicted"/>
<dbReference type="GO" id="GO:0070475">
    <property type="term" value="P:rRNA base methylation"/>
    <property type="evidence" value="ECO:0007669"/>
    <property type="project" value="InterPro"/>
</dbReference>
<accession>A0A229XXU7</accession>
<name>A0A229XXU7_ASPFM</name>
<dbReference type="GO" id="GO:0070042">
    <property type="term" value="F:rRNA (uridine-N3-)-methyltransferase activity"/>
    <property type="evidence" value="ECO:0007669"/>
    <property type="project" value="InterPro"/>
</dbReference>
<dbReference type="InterPro" id="IPR019446">
    <property type="entry name" value="BMT5-like"/>
</dbReference>
<feature type="region of interest" description="Disordered" evidence="1">
    <location>
        <begin position="1"/>
        <end position="68"/>
    </location>
</feature>
<dbReference type="PANTHER" id="PTHR11538">
    <property type="entry name" value="PHENYLALANYL-TRNA SYNTHETASE"/>
    <property type="match status" value="1"/>
</dbReference>
<evidence type="ECO:0000256" key="1">
    <source>
        <dbReference type="SAM" id="MobiDB-lite"/>
    </source>
</evidence>
<sequence>MPKSKRARANGPKRGDKPGFRGARKMHTFLKLSTSAGPSSTSKTQKSGIGNDGTAEKNKKNLAQHRRPIVPFGRRDRILLVGEGDFSFARSLAVQHRCRDILATCYDSEEMLYSKYPQAKQHVQDLLGSFSNKRKQCDPDGSETEKESNQEIKKGGEQSNKKQDCKRRGPNVLFAVDARKLGSPSGGGKDVRTGFARRERKRPAWQDNRQKIELATNTGGPWDIICFNFPHVGGLSTDVNRQVRSNQELLVAFFKSCVPLLSARPQVWNGDDEDEEDDHWSSSEDSISDSSEQDDQDIPTHGRRGRYRTEPGQILVTMFEGEPYTLWNIKDLARHAGLRVVTSFRFPWSSYQGYSHARTLGEIEGKHGGRGGWRGEDREARMYVFEVRQEDQVAPPKSLQATKLDTNGKNKKRSRDLSDSDDSD</sequence>